<accession>A0ACC1BI86</accession>
<reference evidence="2" key="1">
    <citation type="journal article" date="2023" name="G3 (Bethesda)">
        <title>Genome assembly and association tests identify interacting loci associated with vigor, precocity, and sex in interspecific pistachio rootstocks.</title>
        <authorList>
            <person name="Palmer W."/>
            <person name="Jacygrad E."/>
            <person name="Sagayaradj S."/>
            <person name="Cavanaugh K."/>
            <person name="Han R."/>
            <person name="Bertier L."/>
            <person name="Beede B."/>
            <person name="Kafkas S."/>
            <person name="Golino D."/>
            <person name="Preece J."/>
            <person name="Michelmore R."/>
        </authorList>
    </citation>
    <scope>NUCLEOTIDE SEQUENCE [LARGE SCALE GENOMIC DNA]</scope>
</reference>
<gene>
    <name evidence="1" type="ORF">Patl1_20492</name>
</gene>
<name>A0ACC1BI86_9ROSI</name>
<evidence type="ECO:0000313" key="2">
    <source>
        <dbReference type="Proteomes" id="UP001164250"/>
    </source>
</evidence>
<evidence type="ECO:0000313" key="1">
    <source>
        <dbReference type="EMBL" id="KAJ0098557.1"/>
    </source>
</evidence>
<dbReference type="EMBL" id="CM047900">
    <property type="protein sequence ID" value="KAJ0098557.1"/>
    <property type="molecule type" value="Genomic_DNA"/>
</dbReference>
<organism evidence="1 2">
    <name type="scientific">Pistacia atlantica</name>
    <dbReference type="NCBI Taxonomy" id="434234"/>
    <lineage>
        <taxon>Eukaryota</taxon>
        <taxon>Viridiplantae</taxon>
        <taxon>Streptophyta</taxon>
        <taxon>Embryophyta</taxon>
        <taxon>Tracheophyta</taxon>
        <taxon>Spermatophyta</taxon>
        <taxon>Magnoliopsida</taxon>
        <taxon>eudicotyledons</taxon>
        <taxon>Gunneridae</taxon>
        <taxon>Pentapetalae</taxon>
        <taxon>rosids</taxon>
        <taxon>malvids</taxon>
        <taxon>Sapindales</taxon>
        <taxon>Anacardiaceae</taxon>
        <taxon>Pistacia</taxon>
    </lineage>
</organism>
<keyword evidence="2" id="KW-1185">Reference proteome</keyword>
<sequence>MLTPMRPENRLKKSEEPTTFIMRYSLEKACREINQVRLLLLCEENEVSLALPDEVKHLLQEFSDILSDEIPPGLPSVQDIQHAIDYIPGVYRMNFKEHDEDVELNGESLLTLEE</sequence>
<comment type="caution">
    <text evidence="1">The sequence shown here is derived from an EMBL/GenBank/DDBJ whole genome shotgun (WGS) entry which is preliminary data.</text>
</comment>
<proteinExistence type="predicted"/>
<dbReference type="Proteomes" id="UP001164250">
    <property type="component" value="Chromosome 4"/>
</dbReference>
<protein>
    <submittedName>
        <fullName evidence="1">Uncharacterized protein</fullName>
    </submittedName>
</protein>